<evidence type="ECO:0000259" key="1">
    <source>
        <dbReference type="PROSITE" id="PS50097"/>
    </source>
</evidence>
<protein>
    <recommendedName>
        <fullName evidence="1">BTB domain-containing protein</fullName>
    </recommendedName>
</protein>
<accession>A0A7S2YFD2</accession>
<organism evidence="2">
    <name type="scientific">Entomoneis paludosa</name>
    <dbReference type="NCBI Taxonomy" id="265537"/>
    <lineage>
        <taxon>Eukaryota</taxon>
        <taxon>Sar</taxon>
        <taxon>Stramenopiles</taxon>
        <taxon>Ochrophyta</taxon>
        <taxon>Bacillariophyta</taxon>
        <taxon>Bacillariophyceae</taxon>
        <taxon>Bacillariophycidae</taxon>
        <taxon>Entomoneidaceae</taxon>
        <taxon>Entomoneis</taxon>
    </lineage>
</organism>
<reference evidence="2" key="1">
    <citation type="submission" date="2021-01" db="EMBL/GenBank/DDBJ databases">
        <authorList>
            <person name="Corre E."/>
            <person name="Pelletier E."/>
            <person name="Niang G."/>
            <person name="Scheremetjew M."/>
            <person name="Finn R."/>
            <person name="Kale V."/>
            <person name="Holt S."/>
            <person name="Cochrane G."/>
            <person name="Meng A."/>
            <person name="Brown T."/>
            <person name="Cohen L."/>
        </authorList>
    </citation>
    <scope>NUCLEOTIDE SEQUENCE</scope>
    <source>
        <strain evidence="2">CCMP125</strain>
    </source>
</reference>
<dbReference type="PANTHER" id="PTHR45774:SF3">
    <property type="entry name" value="BTB (POZ) DOMAIN-CONTAINING 2B-RELATED"/>
    <property type="match status" value="1"/>
</dbReference>
<dbReference type="PROSITE" id="PS50097">
    <property type="entry name" value="BTB"/>
    <property type="match status" value="1"/>
</dbReference>
<dbReference type="PANTHER" id="PTHR45774">
    <property type="entry name" value="BTB/POZ DOMAIN-CONTAINING"/>
    <property type="match status" value="1"/>
</dbReference>
<evidence type="ECO:0000313" key="2">
    <source>
        <dbReference type="EMBL" id="CAD9973607.1"/>
    </source>
</evidence>
<dbReference type="Pfam" id="PF00651">
    <property type="entry name" value="BTB"/>
    <property type="match status" value="1"/>
</dbReference>
<dbReference type="Gene3D" id="3.30.710.10">
    <property type="entry name" value="Potassium Channel Kv1.1, Chain A"/>
    <property type="match status" value="1"/>
</dbReference>
<sequence length="140" mass="15616">MFRLGMRETTQKTQEPIPIPDLRKNIFLLVLEFLYTGNVDIDADHAIELYAAADMYGLTHLQDICASILRRGLTPEKVGMLLRMASESNFPELKDICLKYVVENLPQVSKTDGLKNASHGLLLEIIQGVSKTGPTRTANT</sequence>
<dbReference type="EMBL" id="HBHT01023128">
    <property type="protein sequence ID" value="CAD9973607.1"/>
    <property type="molecule type" value="Transcribed_RNA"/>
</dbReference>
<dbReference type="AlphaFoldDB" id="A0A7S2YFD2"/>
<dbReference type="InterPro" id="IPR011333">
    <property type="entry name" value="SKP1/BTB/POZ_sf"/>
</dbReference>
<dbReference type="CDD" id="cd14733">
    <property type="entry name" value="BACK"/>
    <property type="match status" value="1"/>
</dbReference>
<proteinExistence type="predicted"/>
<dbReference type="InterPro" id="IPR000210">
    <property type="entry name" value="BTB/POZ_dom"/>
</dbReference>
<gene>
    <name evidence="2" type="ORF">APAL1065_LOCUS15511</name>
</gene>
<feature type="domain" description="BTB" evidence="1">
    <location>
        <begin position="1"/>
        <end position="43"/>
    </location>
</feature>
<dbReference type="SUPFAM" id="SSF54695">
    <property type="entry name" value="POZ domain"/>
    <property type="match status" value="1"/>
</dbReference>
<name>A0A7S2YFD2_9STRA</name>